<dbReference type="RefSeq" id="WP_106473460.1">
    <property type="nucleotide sequence ID" value="NZ_CP027665.1"/>
</dbReference>
<keyword evidence="1" id="KW-1133">Transmembrane helix</keyword>
<accession>A0A2S0MTD5</accession>
<dbReference type="KEGG" id="thas:C6Y53_16480"/>
<evidence type="ECO:0000313" key="2">
    <source>
        <dbReference type="EMBL" id="AVO39150.1"/>
    </source>
</evidence>
<feature type="transmembrane region" description="Helical" evidence="1">
    <location>
        <begin position="35"/>
        <end position="54"/>
    </location>
</feature>
<feature type="transmembrane region" description="Helical" evidence="1">
    <location>
        <begin position="6"/>
        <end position="23"/>
    </location>
</feature>
<gene>
    <name evidence="2" type="ORF">C6Y53_16480</name>
</gene>
<dbReference type="AlphaFoldDB" id="A0A2S0MTD5"/>
<dbReference type="EMBL" id="CP027665">
    <property type="protein sequence ID" value="AVO39150.1"/>
    <property type="molecule type" value="Genomic_DNA"/>
</dbReference>
<evidence type="ECO:0000256" key="1">
    <source>
        <dbReference type="SAM" id="Phobius"/>
    </source>
</evidence>
<keyword evidence="3" id="KW-1185">Reference proteome</keyword>
<protein>
    <submittedName>
        <fullName evidence="2">Uncharacterized protein</fullName>
    </submittedName>
</protein>
<proteinExistence type="predicted"/>
<keyword evidence="1" id="KW-0812">Transmembrane</keyword>
<organism evidence="2 3">
    <name type="scientific">Pukyongiella litopenaei</name>
    <dbReference type="NCBI Taxonomy" id="2605946"/>
    <lineage>
        <taxon>Bacteria</taxon>
        <taxon>Pseudomonadati</taxon>
        <taxon>Pseudomonadota</taxon>
        <taxon>Alphaproteobacteria</taxon>
        <taxon>Rhodobacterales</taxon>
        <taxon>Paracoccaceae</taxon>
        <taxon>Pukyongiella</taxon>
    </lineage>
</organism>
<dbReference type="Proteomes" id="UP000237655">
    <property type="component" value="Chromosome"/>
</dbReference>
<sequence length="172" mass="18506">MFLELIATVIAGIAAAGLVMLLIRAGVGLPRWTMPVVAGLAMIGATITSEYGWYDRTRAGLPDGLAVVDTVESRMPYRPWTYLFPYVDRFAALDTATLKRNPARPGERIGDLYFFGRWQAVQKLPVLLDCTGRRRASLVDGATFDADGAVTDARWVEAGADDPILAAGCGAA</sequence>
<keyword evidence="1" id="KW-0472">Membrane</keyword>
<evidence type="ECO:0000313" key="3">
    <source>
        <dbReference type="Proteomes" id="UP000237655"/>
    </source>
</evidence>
<name>A0A2S0MTD5_9RHOB</name>
<reference evidence="3" key="1">
    <citation type="submission" date="2018-03" db="EMBL/GenBank/DDBJ databases">
        <title>Genomic analysis of the strain SH-1 isolated from shrimp intestine.</title>
        <authorList>
            <person name="Kim Y.-S."/>
            <person name="Kim S.-E."/>
            <person name="Kim K.-H."/>
        </authorList>
    </citation>
    <scope>NUCLEOTIDE SEQUENCE [LARGE SCALE GENOMIC DNA]</scope>
    <source>
        <strain evidence="3">SH-1</strain>
    </source>
</reference>